<dbReference type="Pfam" id="PF16868">
    <property type="entry name" value="NMT1_3"/>
    <property type="match status" value="1"/>
</dbReference>
<dbReference type="EMBL" id="JBHTJV010000009">
    <property type="protein sequence ID" value="MFD0916657.1"/>
    <property type="molecule type" value="Genomic_DNA"/>
</dbReference>
<reference evidence="3" key="1">
    <citation type="journal article" date="2019" name="Int. J. Syst. Evol. Microbiol.">
        <title>The Global Catalogue of Microorganisms (GCM) 10K type strain sequencing project: providing services to taxonomists for standard genome sequencing and annotation.</title>
        <authorList>
            <consortium name="The Broad Institute Genomics Platform"/>
            <consortium name="The Broad Institute Genome Sequencing Center for Infectious Disease"/>
            <person name="Wu L."/>
            <person name="Ma J."/>
        </authorList>
    </citation>
    <scope>NUCLEOTIDE SEQUENCE [LARGE SCALE GENOMIC DNA]</scope>
    <source>
        <strain evidence="3">CCUG 60023</strain>
    </source>
</reference>
<dbReference type="Gene3D" id="3.40.190.10">
    <property type="entry name" value="Periplasmic binding protein-like II"/>
    <property type="match status" value="2"/>
</dbReference>
<evidence type="ECO:0000313" key="3">
    <source>
        <dbReference type="Proteomes" id="UP001597101"/>
    </source>
</evidence>
<comment type="caution">
    <text evidence="2">The sequence shown here is derived from an EMBL/GenBank/DDBJ whole genome shotgun (WGS) entry which is preliminary data.</text>
</comment>
<organism evidence="2 3">
    <name type="scientific">Pseudahrensia aquimaris</name>
    <dbReference type="NCBI Taxonomy" id="744461"/>
    <lineage>
        <taxon>Bacteria</taxon>
        <taxon>Pseudomonadati</taxon>
        <taxon>Pseudomonadota</taxon>
        <taxon>Alphaproteobacteria</taxon>
        <taxon>Hyphomicrobiales</taxon>
        <taxon>Ahrensiaceae</taxon>
        <taxon>Pseudahrensia</taxon>
    </lineage>
</organism>
<protein>
    <submittedName>
        <fullName evidence="2">TAXI family TRAP transporter solute-binding subunit</fullName>
    </submittedName>
</protein>
<dbReference type="InterPro" id="IPR011852">
    <property type="entry name" value="TRAP_TAXI"/>
</dbReference>
<dbReference type="RefSeq" id="WP_377212514.1">
    <property type="nucleotide sequence ID" value="NZ_JBHTJV010000009.1"/>
</dbReference>
<gene>
    <name evidence="2" type="ORF">ACFQ14_09585</name>
</gene>
<dbReference type="PANTHER" id="PTHR42941:SF1">
    <property type="entry name" value="SLL1037 PROTEIN"/>
    <property type="match status" value="1"/>
</dbReference>
<dbReference type="NCBIfam" id="TIGR02122">
    <property type="entry name" value="TRAP_TAXI"/>
    <property type="match status" value="1"/>
</dbReference>
<keyword evidence="1" id="KW-0472">Membrane</keyword>
<dbReference type="SUPFAM" id="SSF53850">
    <property type="entry name" value="Periplasmic binding protein-like II"/>
    <property type="match status" value="1"/>
</dbReference>
<keyword evidence="3" id="KW-1185">Reference proteome</keyword>
<dbReference type="PANTHER" id="PTHR42941">
    <property type="entry name" value="SLL1037 PROTEIN"/>
    <property type="match status" value="1"/>
</dbReference>
<keyword evidence="1" id="KW-1133">Transmembrane helix</keyword>
<feature type="transmembrane region" description="Helical" evidence="1">
    <location>
        <begin position="323"/>
        <end position="341"/>
    </location>
</feature>
<keyword evidence="1" id="KW-0812">Transmembrane</keyword>
<proteinExistence type="predicted"/>
<accession>A0ABW3FGC2</accession>
<evidence type="ECO:0000313" key="2">
    <source>
        <dbReference type="EMBL" id="MFD0916657.1"/>
    </source>
</evidence>
<sequence length="435" mass="48574">MRWIYGLFFALILAVGAGGVWFIYGKPQEPKILTVYAGPRDGDAFTLMREISQVVLRHSDTLRLRVRPSLNSSVNIRRLRAGEAELATVESNTPAYSDIQLVADLFSDYFILIAHADKPIYRMQDLPNHRITIPEDGSSGSRSFWSVVDHYSVAPESFRSLSVSGELGKEQFMQRKSDAIFLVNSLRDPSFLSFLEEARLRGIDMRFIAIDQAQAMSLKRPFIQASKIVRGAFDGSGPLPVKDIETATLQRLLVARDDADEDAVNELVNIIFEKRLDLLIRMPLSANIAGPNVNQGASLPFHPGAARYYDRDKPSFLQENAEPLALIITILAMIGSALLALRRSLSAKAKNKADVYNVRLLEISRHARESKDMAELMALQEELSTVLETVVKALDSDQVTEEGFQSFAFLWNSVRDVVNERRQEISAQAGVLSQS</sequence>
<evidence type="ECO:0000256" key="1">
    <source>
        <dbReference type="SAM" id="Phobius"/>
    </source>
</evidence>
<dbReference type="Proteomes" id="UP001597101">
    <property type="component" value="Unassembled WGS sequence"/>
</dbReference>
<name>A0ABW3FGC2_9HYPH</name>